<keyword evidence="2" id="KW-1185">Reference proteome</keyword>
<sequence length="89" mass="10510">MIYDNIIERRIVKNGQHSLVLEISKDDYNNSYNEYNTEIAYQIVNHHLDNRGDDGIPTDIKIRHDDENIIRIYANVNYLGNDHSNYGSW</sequence>
<dbReference type="RefSeq" id="WP_262428867.1">
    <property type="nucleotide sequence ID" value="NZ_JACRTG010000011.1"/>
</dbReference>
<gene>
    <name evidence="1" type="ORF">H8707_04035</name>
</gene>
<protein>
    <submittedName>
        <fullName evidence="1">Uncharacterized protein</fullName>
    </submittedName>
</protein>
<proteinExistence type="predicted"/>
<dbReference type="AlphaFoldDB" id="A0A926EVP0"/>
<dbReference type="Proteomes" id="UP000601171">
    <property type="component" value="Unassembled WGS sequence"/>
</dbReference>
<evidence type="ECO:0000313" key="1">
    <source>
        <dbReference type="EMBL" id="MBC8587407.1"/>
    </source>
</evidence>
<accession>A0A926EVP0</accession>
<reference evidence="1" key="1">
    <citation type="submission" date="2020-08" db="EMBL/GenBank/DDBJ databases">
        <title>Genome public.</title>
        <authorList>
            <person name="Liu C."/>
            <person name="Sun Q."/>
        </authorList>
    </citation>
    <scope>NUCLEOTIDE SEQUENCE</scope>
    <source>
        <strain evidence="1">BX21</strain>
    </source>
</reference>
<name>A0A926EVP0_9FIRM</name>
<organism evidence="1 2">
    <name type="scientific">Paratissierella segnis</name>
    <dbReference type="NCBI Taxonomy" id="2763679"/>
    <lineage>
        <taxon>Bacteria</taxon>
        <taxon>Bacillati</taxon>
        <taxon>Bacillota</taxon>
        <taxon>Tissierellia</taxon>
        <taxon>Tissierellales</taxon>
        <taxon>Tissierellaceae</taxon>
        <taxon>Paratissierella</taxon>
    </lineage>
</organism>
<comment type="caution">
    <text evidence="1">The sequence shown here is derived from an EMBL/GenBank/DDBJ whole genome shotgun (WGS) entry which is preliminary data.</text>
</comment>
<dbReference type="EMBL" id="JACRTG010000011">
    <property type="protein sequence ID" value="MBC8587407.1"/>
    <property type="molecule type" value="Genomic_DNA"/>
</dbReference>
<evidence type="ECO:0000313" key="2">
    <source>
        <dbReference type="Proteomes" id="UP000601171"/>
    </source>
</evidence>